<evidence type="ECO:0000256" key="1">
    <source>
        <dbReference type="ARBA" id="ARBA00006432"/>
    </source>
</evidence>
<reference evidence="7" key="2">
    <citation type="submission" date="2007-11" db="EMBL/GenBank/DDBJ databases">
        <title>Complete sequence of Delftia acidovorans DSM 14801 / SPH-1.</title>
        <authorList>
            <person name="Copeland A."/>
            <person name="Lucas S."/>
            <person name="Lapidus A."/>
            <person name="Barry K."/>
            <person name="Glavina del Rio T."/>
            <person name="Dalin E."/>
            <person name="Tice H."/>
            <person name="Pitluck S."/>
            <person name="Lowry S."/>
            <person name="Clum A."/>
            <person name="Schmutz J."/>
            <person name="Larimer F."/>
            <person name="Land M."/>
            <person name="Hauser L."/>
            <person name="Kyrpides N."/>
            <person name="Kim E."/>
            <person name="Schleheck D."/>
            <person name="Richardson P."/>
        </authorList>
    </citation>
    <scope>NUCLEOTIDE SEQUENCE [LARGE SCALE GENOMIC DNA]</scope>
    <source>
        <strain evidence="7">DSM 14801 / SPH-1</strain>
    </source>
</reference>
<feature type="domain" description="AMP-binding enzyme C-terminal" evidence="5">
    <location>
        <begin position="393"/>
        <end position="469"/>
    </location>
</feature>
<dbReference type="InterPro" id="IPR042099">
    <property type="entry name" value="ANL_N_sf"/>
</dbReference>
<name>A9C3C0_DELAS</name>
<keyword evidence="2 6" id="KW-0436">Ligase</keyword>
<dbReference type="HOGENOM" id="CLU_000022_59_0_4"/>
<evidence type="ECO:0000313" key="7">
    <source>
        <dbReference type="Proteomes" id="UP000000784"/>
    </source>
</evidence>
<dbReference type="Proteomes" id="UP000000784">
    <property type="component" value="Chromosome"/>
</dbReference>
<dbReference type="KEGG" id="dac:Daci_4602"/>
<dbReference type="PANTHER" id="PTHR43201:SF5">
    <property type="entry name" value="MEDIUM-CHAIN ACYL-COA LIGASE ACSF2, MITOCHONDRIAL"/>
    <property type="match status" value="1"/>
</dbReference>
<dbReference type="Pfam" id="PF00501">
    <property type="entry name" value="AMP-binding"/>
    <property type="match status" value="1"/>
</dbReference>
<dbReference type="SUPFAM" id="SSF56801">
    <property type="entry name" value="Acetyl-CoA synthetase-like"/>
    <property type="match status" value="1"/>
</dbReference>
<dbReference type="eggNOG" id="COG0318">
    <property type="taxonomic scope" value="Bacteria"/>
</dbReference>
<accession>A9C3C0</accession>
<dbReference type="Gene3D" id="3.40.50.980">
    <property type="match status" value="1"/>
</dbReference>
<dbReference type="Gene3D" id="3.40.50.12780">
    <property type="entry name" value="N-terminal domain of ligase-like"/>
    <property type="match status" value="1"/>
</dbReference>
<dbReference type="InterPro" id="IPR045851">
    <property type="entry name" value="AMP-bd_C_sf"/>
</dbReference>
<dbReference type="STRING" id="398578.Daci_4602"/>
<feature type="region of interest" description="Disordered" evidence="3">
    <location>
        <begin position="482"/>
        <end position="506"/>
    </location>
</feature>
<dbReference type="Pfam" id="PF13193">
    <property type="entry name" value="AMP-binding_C"/>
    <property type="match status" value="1"/>
</dbReference>
<dbReference type="InterPro" id="IPR000873">
    <property type="entry name" value="AMP-dep_synth/lig_dom"/>
</dbReference>
<evidence type="ECO:0000313" key="6">
    <source>
        <dbReference type="EMBL" id="ABX37231.1"/>
    </source>
</evidence>
<dbReference type="Gene3D" id="3.30.300.30">
    <property type="match status" value="1"/>
</dbReference>
<dbReference type="GO" id="GO:0031956">
    <property type="term" value="F:medium-chain fatty acid-CoA ligase activity"/>
    <property type="evidence" value="ECO:0007669"/>
    <property type="project" value="TreeGrafter"/>
</dbReference>
<reference evidence="6 7" key="1">
    <citation type="journal article" date="2004" name="Appl. Environ. Microbiol.">
        <title>Mineralization of individual congeners of linear alkylbenzenesulfonate by defined pairs of heterotrophic bacteria.</title>
        <authorList>
            <person name="Schleheck D."/>
            <person name="Knepper T.P."/>
            <person name="Fischer K."/>
            <person name="Cook A.M."/>
        </authorList>
    </citation>
    <scope>NUCLEOTIDE SEQUENCE [LARGE SCALE GENOMIC DNA]</scope>
    <source>
        <strain evidence="7">DSM 14801 / SPH-1</strain>
    </source>
</reference>
<evidence type="ECO:0000259" key="4">
    <source>
        <dbReference type="Pfam" id="PF00501"/>
    </source>
</evidence>
<dbReference type="EMBL" id="CP000884">
    <property type="protein sequence ID" value="ABX37231.1"/>
    <property type="molecule type" value="Genomic_DNA"/>
</dbReference>
<organism evidence="6 7">
    <name type="scientific">Delftia acidovorans (strain DSM 14801 / SPH-1)</name>
    <dbReference type="NCBI Taxonomy" id="398578"/>
    <lineage>
        <taxon>Bacteria</taxon>
        <taxon>Pseudomonadati</taxon>
        <taxon>Pseudomonadota</taxon>
        <taxon>Betaproteobacteria</taxon>
        <taxon>Burkholderiales</taxon>
        <taxon>Comamonadaceae</taxon>
        <taxon>Delftia</taxon>
    </lineage>
</organism>
<evidence type="ECO:0000256" key="3">
    <source>
        <dbReference type="SAM" id="MobiDB-lite"/>
    </source>
</evidence>
<proteinExistence type="inferred from homology"/>
<gene>
    <name evidence="6" type="ordered locus">Daci_4602</name>
</gene>
<comment type="similarity">
    <text evidence="1">Belongs to the ATP-dependent AMP-binding enzyme family.</text>
</comment>
<dbReference type="InterPro" id="IPR025110">
    <property type="entry name" value="AMP-bd_C"/>
</dbReference>
<keyword evidence="7" id="KW-1185">Reference proteome</keyword>
<dbReference type="GeneID" id="24115406"/>
<evidence type="ECO:0000256" key="2">
    <source>
        <dbReference type="ARBA" id="ARBA00022598"/>
    </source>
</evidence>
<dbReference type="GO" id="GO:0006631">
    <property type="term" value="P:fatty acid metabolic process"/>
    <property type="evidence" value="ECO:0007669"/>
    <property type="project" value="TreeGrafter"/>
</dbReference>
<dbReference type="RefSeq" id="WP_012206401.1">
    <property type="nucleotide sequence ID" value="NC_010002.1"/>
</dbReference>
<evidence type="ECO:0000259" key="5">
    <source>
        <dbReference type="Pfam" id="PF13193"/>
    </source>
</evidence>
<feature type="domain" description="AMP-dependent synthetase/ligase" evidence="4">
    <location>
        <begin position="125"/>
        <end position="341"/>
    </location>
</feature>
<sequence>MVEPLAPHPLAAPLQHPWTLVHGPLEHWARQRPDALALQSEAGQWSFAALHAAVLQRSAALVAGQAPEMLLLDTGGSASTVDAIVEFLAILHSGRCAAVADPDWPEAVRQRIEGWLPTAPSPLAEATATGAFYTGFTSGSTGLPKGFMRHHRSWTESFRVCLEDFGAVAAQRTMAPGRISHSLFLFGVMQGLWCGEGAVVQERFSAARCLASLARGEAPCLVAVPSQLLLMLQWAAHRALAPIPEVELIMISGARWMRAQTLALRALFPRARIIEFYGASEASFIAWMEADEQAPPQAVGRPFSNVQLQIRPATQQPGDQPLQPGEDGLIYMRSPMLFMDYVGEARDGTAALRDGEWLSVRDMGHIDAGGQLCLAGRQSRMLVTQGKNLFPEEVETLLAAHPGVAQVSIQGLPDALRGMQVHAVVQWHGAAPAGSAQALAAWLRERLESYKLPRQWWSCTDWPQTASGKTDHGRLARALAATATATDTDTDTGQPLPGEPALLTLP</sequence>
<protein>
    <submittedName>
        <fullName evidence="6">AMP-dependent synthetase and ligase</fullName>
    </submittedName>
</protein>
<dbReference type="PANTHER" id="PTHR43201">
    <property type="entry name" value="ACYL-COA SYNTHETASE"/>
    <property type="match status" value="1"/>
</dbReference>
<dbReference type="AlphaFoldDB" id="A9C3C0"/>